<dbReference type="RefSeq" id="WP_244681722.1">
    <property type="nucleotide sequence ID" value="NZ_JALIRM010000008.1"/>
</dbReference>
<sequence length="113" mass="12995">MSDKNDLVIINLDRPRVLRFGHKALKTLTALTGMTFDDIDLENFDLETIEKVFYCGLLSDAKENNETLKLEDMEDLLDKANNYGELLEKMTLAFNAAFGQMAEEQKNFQRIVE</sequence>
<organism evidence="1 2">
    <name type="scientific">Lederbergia wuyishanensis</name>
    <dbReference type="NCBI Taxonomy" id="1347903"/>
    <lineage>
        <taxon>Bacteria</taxon>
        <taxon>Bacillati</taxon>
        <taxon>Bacillota</taxon>
        <taxon>Bacilli</taxon>
        <taxon>Bacillales</taxon>
        <taxon>Bacillaceae</taxon>
        <taxon>Lederbergia</taxon>
    </lineage>
</organism>
<gene>
    <name evidence="1" type="ORF">J2S14_002108</name>
</gene>
<accession>A0ABU0D4H3</accession>
<evidence type="ECO:0000313" key="1">
    <source>
        <dbReference type="EMBL" id="MDQ0343294.1"/>
    </source>
</evidence>
<name>A0ABU0D4H3_9BACI</name>
<keyword evidence="2" id="KW-1185">Reference proteome</keyword>
<proteinExistence type="predicted"/>
<dbReference type="Proteomes" id="UP001232343">
    <property type="component" value="Unassembled WGS sequence"/>
</dbReference>
<evidence type="ECO:0000313" key="2">
    <source>
        <dbReference type="Proteomes" id="UP001232343"/>
    </source>
</evidence>
<protein>
    <submittedName>
        <fullName evidence="1">Solute-binding protein</fullName>
    </submittedName>
</protein>
<reference evidence="1 2" key="1">
    <citation type="submission" date="2023-07" db="EMBL/GenBank/DDBJ databases">
        <title>Genomic Encyclopedia of Type Strains, Phase IV (KMG-IV): sequencing the most valuable type-strain genomes for metagenomic binning, comparative biology and taxonomic classification.</title>
        <authorList>
            <person name="Goeker M."/>
        </authorList>
    </citation>
    <scope>NUCLEOTIDE SEQUENCE [LARGE SCALE GENOMIC DNA]</scope>
    <source>
        <strain evidence="1 2">DSM 27848</strain>
    </source>
</reference>
<comment type="caution">
    <text evidence="1">The sequence shown here is derived from an EMBL/GenBank/DDBJ whole genome shotgun (WGS) entry which is preliminary data.</text>
</comment>
<dbReference type="EMBL" id="JAUSUO010000004">
    <property type="protein sequence ID" value="MDQ0343294.1"/>
    <property type="molecule type" value="Genomic_DNA"/>
</dbReference>